<feature type="domain" description="DNA topoisomerase type IA zn finger" evidence="2">
    <location>
        <begin position="7"/>
        <end position="21"/>
    </location>
</feature>
<accession>A0A5K7ZD17</accession>
<keyword evidence="4" id="KW-1185">Reference proteome</keyword>
<dbReference type="KEGG" id="dwd:DSCW_50300"/>
<sequence>MEEQATICPACGSSATYRYGRTINGKKRRICMICNRQFIVDGPRKNDAVRPNCPVCNQPMHRYMQKRGFTRYRCSNYPQCRTYLRIDKPEKSSQPASFSDAKPPYLS</sequence>
<dbReference type="SUPFAM" id="SSF144020">
    <property type="entry name" value="FdhE-like"/>
    <property type="match status" value="1"/>
</dbReference>
<reference evidence="3 4" key="1">
    <citation type="submission" date="2019-11" db="EMBL/GenBank/DDBJ databases">
        <title>Comparative genomics of hydrocarbon-degrading Desulfosarcina strains.</title>
        <authorList>
            <person name="Watanabe M."/>
            <person name="Kojima H."/>
            <person name="Fukui M."/>
        </authorList>
    </citation>
    <scope>NUCLEOTIDE SEQUENCE [LARGE SCALE GENOMIC DNA]</scope>
    <source>
        <strain evidence="3 4">PP31</strain>
    </source>
</reference>
<dbReference type="InterPro" id="IPR013498">
    <property type="entry name" value="Topo_IA_Znf"/>
</dbReference>
<dbReference type="GO" id="GO:0006265">
    <property type="term" value="P:DNA topological change"/>
    <property type="evidence" value="ECO:0007669"/>
    <property type="project" value="InterPro"/>
</dbReference>
<feature type="region of interest" description="Disordered" evidence="1">
    <location>
        <begin position="88"/>
        <end position="107"/>
    </location>
</feature>
<dbReference type="Proteomes" id="UP000427769">
    <property type="component" value="Chromosome"/>
</dbReference>
<gene>
    <name evidence="3" type="ORF">DSCW_50300</name>
</gene>
<dbReference type="GO" id="GO:0003677">
    <property type="term" value="F:DNA binding"/>
    <property type="evidence" value="ECO:0007669"/>
    <property type="project" value="InterPro"/>
</dbReference>
<evidence type="ECO:0000256" key="1">
    <source>
        <dbReference type="SAM" id="MobiDB-lite"/>
    </source>
</evidence>
<dbReference type="OrthoDB" id="9783238at2"/>
<feature type="domain" description="DNA topoisomerase type IA zn finger" evidence="2">
    <location>
        <begin position="52"/>
        <end position="88"/>
    </location>
</feature>
<protein>
    <recommendedName>
        <fullName evidence="2">DNA topoisomerase type IA zn finger domain-containing protein</fullName>
    </recommendedName>
</protein>
<dbReference type="InterPro" id="IPR024064">
    <property type="entry name" value="FdhE-like_sf"/>
</dbReference>
<evidence type="ECO:0000313" key="3">
    <source>
        <dbReference type="EMBL" id="BBO77613.1"/>
    </source>
</evidence>
<proteinExistence type="predicted"/>
<dbReference type="GO" id="GO:0003916">
    <property type="term" value="F:DNA topoisomerase activity"/>
    <property type="evidence" value="ECO:0007669"/>
    <property type="project" value="InterPro"/>
</dbReference>
<evidence type="ECO:0000313" key="4">
    <source>
        <dbReference type="Proteomes" id="UP000427769"/>
    </source>
</evidence>
<organism evidence="3 4">
    <name type="scientific">Desulfosarcina widdelii</name>
    <dbReference type="NCBI Taxonomy" id="947919"/>
    <lineage>
        <taxon>Bacteria</taxon>
        <taxon>Pseudomonadati</taxon>
        <taxon>Thermodesulfobacteriota</taxon>
        <taxon>Desulfobacteria</taxon>
        <taxon>Desulfobacterales</taxon>
        <taxon>Desulfosarcinaceae</taxon>
        <taxon>Desulfosarcina</taxon>
    </lineage>
</organism>
<name>A0A5K7ZD17_9BACT</name>
<dbReference type="GO" id="GO:0005694">
    <property type="term" value="C:chromosome"/>
    <property type="evidence" value="ECO:0007669"/>
    <property type="project" value="InterPro"/>
</dbReference>
<dbReference type="EMBL" id="AP021875">
    <property type="protein sequence ID" value="BBO77613.1"/>
    <property type="molecule type" value="Genomic_DNA"/>
</dbReference>
<dbReference type="AlphaFoldDB" id="A0A5K7ZD17"/>
<evidence type="ECO:0000259" key="2">
    <source>
        <dbReference type="Pfam" id="PF01396"/>
    </source>
</evidence>
<dbReference type="RefSeq" id="WP_155306340.1">
    <property type="nucleotide sequence ID" value="NZ_AP021875.1"/>
</dbReference>
<dbReference type="Pfam" id="PF01396">
    <property type="entry name" value="Zn_ribbon_Top1"/>
    <property type="match status" value="2"/>
</dbReference>